<dbReference type="Pfam" id="PF00069">
    <property type="entry name" value="Pkinase"/>
    <property type="match status" value="1"/>
</dbReference>
<protein>
    <submittedName>
        <fullName evidence="7">AAA domain-containing protein</fullName>
    </submittedName>
</protein>
<evidence type="ECO:0000256" key="3">
    <source>
        <dbReference type="ARBA" id="ARBA00022801"/>
    </source>
</evidence>
<dbReference type="Pfam" id="PF13087">
    <property type="entry name" value="AAA_12"/>
    <property type="match status" value="1"/>
</dbReference>
<evidence type="ECO:0000256" key="1">
    <source>
        <dbReference type="ARBA" id="ARBA00007913"/>
    </source>
</evidence>
<dbReference type="Pfam" id="PF13086">
    <property type="entry name" value="AAA_11"/>
    <property type="match status" value="1"/>
</dbReference>
<dbReference type="PANTHER" id="PTHR43788">
    <property type="entry name" value="DNA2/NAM7 HELICASE FAMILY MEMBER"/>
    <property type="match status" value="1"/>
</dbReference>
<dbReference type="SUPFAM" id="SSF52540">
    <property type="entry name" value="P-loop containing nucleoside triphosphate hydrolases"/>
    <property type="match status" value="1"/>
</dbReference>
<dbReference type="InterPro" id="IPR050534">
    <property type="entry name" value="Coronavir_polyprotein_1ab"/>
</dbReference>
<keyword evidence="3" id="KW-0378">Hydrolase</keyword>
<dbReference type="InterPro" id="IPR027417">
    <property type="entry name" value="P-loop_NTPase"/>
</dbReference>
<feature type="domain" description="Protein kinase" evidence="6">
    <location>
        <begin position="10"/>
        <end position="254"/>
    </location>
</feature>
<keyword evidence="5" id="KW-0067">ATP-binding</keyword>
<dbReference type="InterPro" id="IPR041679">
    <property type="entry name" value="DNA2/NAM7-like_C"/>
</dbReference>
<dbReference type="InterPro" id="IPR000719">
    <property type="entry name" value="Prot_kinase_dom"/>
</dbReference>
<evidence type="ECO:0000256" key="5">
    <source>
        <dbReference type="ARBA" id="ARBA00022840"/>
    </source>
</evidence>
<dbReference type="InterPro" id="IPR041677">
    <property type="entry name" value="DNA2/NAM7_AAA_11"/>
</dbReference>
<name>A0ABV9HKD4_9MICO</name>
<keyword evidence="2" id="KW-0547">Nucleotide-binding</keyword>
<accession>A0ABV9HKD4</accession>
<evidence type="ECO:0000256" key="2">
    <source>
        <dbReference type="ARBA" id="ARBA00022741"/>
    </source>
</evidence>
<dbReference type="PROSITE" id="PS00108">
    <property type="entry name" value="PROTEIN_KINASE_ST"/>
    <property type="match status" value="1"/>
</dbReference>
<dbReference type="InterPro" id="IPR047187">
    <property type="entry name" value="SF1_C_Upf1"/>
</dbReference>
<dbReference type="SMART" id="SM00220">
    <property type="entry name" value="S_TKc"/>
    <property type="match status" value="1"/>
</dbReference>
<dbReference type="CDD" id="cd18808">
    <property type="entry name" value="SF1_C_Upf1"/>
    <property type="match status" value="1"/>
</dbReference>
<dbReference type="SUPFAM" id="SSF56112">
    <property type="entry name" value="Protein kinase-like (PK-like)"/>
    <property type="match status" value="1"/>
</dbReference>
<sequence>MVDQVGSHYVLISGGNRPGGLSTVRKGIDTRDGTNIAVKLVAGPNDELARKFFEREVGALRKLSHPNIVGFRDAGTDDTGTFYIVLDWVERNLNDLLESPPWSDWDSLYSTLGKPLVDGLAYAHLKGLEHRDIKPRNILIDSAGKPLLADFGIAKLREDQTHSELTVQHFRSGPYAPPERDAPARYVRDVYSIGVVLLQCLHETNIKDYPDVLSALESVRVPPDVRALLESCVSADHLDRPANGSELAAELAKLARQQVIREEAPRNPIVFGLTRAAQNHLVGEPPDRAAAEAKFLADLRGTVFAHYGLDSATGKRDPRTVLLFGSEHRYTLKLDSRGGPGFVVTAAPAPELEKLEGGRHNAFELPPIFNWQVRQPVDARIAEEARVKLLELLDDYYFRKDHPEVEPQDQDGDEAFDKWLEILEARADLGRGDHQPLNYKKVGFDGRRTVFTLTNPTEGDLIGTDWQILDQQAGRRGGHGEVIEQESDTVTLLSHKPLRGVPPTATLVPYDRPSAIALERQRSAVTAIRNGTIPAPALRGILVDPGTNAAPTLEAVVKWTSQLDATKQKAVKLALGAPEVLVIQGPPGTGKTRFITETVTQLLKKRPDARILIASQTHVAVDNAVERLDSAGVRGLVRLAGNESAVQPGVRELLLDKQIRRWSESVRRRAEAHLEHLASQHGVEPNFLHAALTLEKLVAVTNELEQVEGRAQELRALQAADSDLVTAVTGTDPAEEFQDRIDQLWDRRTVLVGEAQDHLAGALTLPSSIGSQEARSAIGALLGDSPEIAELLKRLELQAQWLERIGAEDSLAAIYLSGTSVVAGTCTGFLRERAVGELEFDLCIVDEASKATLTEALVPMSRSKRWILVGDTHQLPPTDEDLLRSTTILNEHDLTKGDIEETLFQRLVDNLPDHSKLMLDEQYRMIRPIGNLISTCFYGGVLRSPRVEGLEGYEAIAGKTVTWIDTSRLGDRRREHGETSYANRAEADQLFRQLESIDRAISFGLISPPDSQKLAVLAIAPYKSQVETLRRRVAQRDFKDPFKHLLVDVLSVDAVQGREADLALISLTRSNTQGRLGFLGAEYWRRINVALSRARFGLTIIGDADFIRGTNGSLRNVLEYIESHPNDCVVRAADRD</sequence>
<evidence type="ECO:0000259" key="6">
    <source>
        <dbReference type="PROSITE" id="PS50011"/>
    </source>
</evidence>
<dbReference type="PANTHER" id="PTHR43788:SF8">
    <property type="entry name" value="DNA-BINDING PROTEIN SMUBP-2"/>
    <property type="match status" value="1"/>
</dbReference>
<evidence type="ECO:0000256" key="4">
    <source>
        <dbReference type="ARBA" id="ARBA00022806"/>
    </source>
</evidence>
<keyword evidence="4" id="KW-0347">Helicase</keyword>
<reference evidence="8" key="1">
    <citation type="journal article" date="2019" name="Int. J. Syst. Evol. Microbiol.">
        <title>The Global Catalogue of Microorganisms (GCM) 10K type strain sequencing project: providing services to taxonomists for standard genome sequencing and annotation.</title>
        <authorList>
            <consortium name="The Broad Institute Genomics Platform"/>
            <consortium name="The Broad Institute Genome Sequencing Center for Infectious Disease"/>
            <person name="Wu L."/>
            <person name="Ma J."/>
        </authorList>
    </citation>
    <scope>NUCLEOTIDE SEQUENCE [LARGE SCALE GENOMIC DNA]</scope>
    <source>
        <strain evidence="8">CCUG 42722</strain>
    </source>
</reference>
<comment type="caution">
    <text evidence="7">The sequence shown here is derived from an EMBL/GenBank/DDBJ whole genome shotgun (WGS) entry which is preliminary data.</text>
</comment>
<dbReference type="CDD" id="cd14014">
    <property type="entry name" value="STKc_PknB_like"/>
    <property type="match status" value="1"/>
</dbReference>
<proteinExistence type="inferred from homology"/>
<gene>
    <name evidence="7" type="ORF">ACFO6V_17820</name>
</gene>
<dbReference type="RefSeq" id="WP_377137500.1">
    <property type="nucleotide sequence ID" value="NZ_JBHSFI010000005.1"/>
</dbReference>
<dbReference type="Gene3D" id="1.10.510.10">
    <property type="entry name" value="Transferase(Phosphotransferase) domain 1"/>
    <property type="match status" value="1"/>
</dbReference>
<dbReference type="PROSITE" id="PS50011">
    <property type="entry name" value="PROTEIN_KINASE_DOM"/>
    <property type="match status" value="1"/>
</dbReference>
<dbReference type="InterPro" id="IPR008271">
    <property type="entry name" value="Ser/Thr_kinase_AS"/>
</dbReference>
<evidence type="ECO:0000313" key="8">
    <source>
        <dbReference type="Proteomes" id="UP001596011"/>
    </source>
</evidence>
<organism evidence="7 8">
    <name type="scientific">Promicromonospora alba</name>
    <dbReference type="NCBI Taxonomy" id="1616110"/>
    <lineage>
        <taxon>Bacteria</taxon>
        <taxon>Bacillati</taxon>
        <taxon>Actinomycetota</taxon>
        <taxon>Actinomycetes</taxon>
        <taxon>Micrococcales</taxon>
        <taxon>Promicromonosporaceae</taxon>
        <taxon>Promicromonospora</taxon>
    </lineage>
</organism>
<evidence type="ECO:0000313" key="7">
    <source>
        <dbReference type="EMBL" id="MFC4630111.1"/>
    </source>
</evidence>
<dbReference type="Proteomes" id="UP001596011">
    <property type="component" value="Unassembled WGS sequence"/>
</dbReference>
<keyword evidence="8" id="KW-1185">Reference proteome</keyword>
<dbReference type="InterPro" id="IPR011009">
    <property type="entry name" value="Kinase-like_dom_sf"/>
</dbReference>
<dbReference type="Gene3D" id="3.40.50.300">
    <property type="entry name" value="P-loop containing nucleotide triphosphate hydrolases"/>
    <property type="match status" value="2"/>
</dbReference>
<dbReference type="EMBL" id="JBHSFI010000005">
    <property type="protein sequence ID" value="MFC4630111.1"/>
    <property type="molecule type" value="Genomic_DNA"/>
</dbReference>
<comment type="similarity">
    <text evidence="1">Belongs to the DNA2/NAM7 helicase family.</text>
</comment>